<dbReference type="CDD" id="cd06529">
    <property type="entry name" value="S24_LexA-like"/>
    <property type="match status" value="1"/>
</dbReference>
<dbReference type="RefSeq" id="YP_009146121.1">
    <property type="nucleotide sequence ID" value="NC_027298.1"/>
</dbReference>
<keyword evidence="3" id="KW-0804">Transcription</keyword>
<dbReference type="SUPFAM" id="SSF47413">
    <property type="entry name" value="lambda repressor-like DNA-binding domains"/>
    <property type="match status" value="1"/>
</dbReference>
<dbReference type="Pfam" id="PF00717">
    <property type="entry name" value="Peptidase_S24"/>
    <property type="match status" value="1"/>
</dbReference>
<dbReference type="Proteomes" id="UP000008487">
    <property type="component" value="Segment"/>
</dbReference>
<name>H1ZZB6_9CAUD</name>
<evidence type="ECO:0000256" key="1">
    <source>
        <dbReference type="ARBA" id="ARBA00023015"/>
    </source>
</evidence>
<dbReference type="InterPro" id="IPR036286">
    <property type="entry name" value="LexA/Signal_pep-like_sf"/>
</dbReference>
<dbReference type="InterPro" id="IPR001387">
    <property type="entry name" value="Cro/C1-type_HTH"/>
</dbReference>
<proteinExistence type="predicted"/>
<evidence type="ECO:0000313" key="6">
    <source>
        <dbReference type="Proteomes" id="UP000008487"/>
    </source>
</evidence>
<dbReference type="OrthoDB" id="6548at10239"/>
<dbReference type="Gene3D" id="1.10.260.40">
    <property type="entry name" value="lambda repressor-like DNA-binding domains"/>
    <property type="match status" value="1"/>
</dbReference>
<evidence type="ECO:0000313" key="5">
    <source>
        <dbReference type="EMBL" id="CCD58414.1"/>
    </source>
</evidence>
<dbReference type="PANTHER" id="PTHR40661">
    <property type="match status" value="1"/>
</dbReference>
<sequence length="224" mass="24447">MTDSLAARIRECANIVGNGDSLARKTAIPRSTLEAYLTGDSEPKASRCAAIAEAAGVSLDWLIAGKQSASRSTGGESPEAASPAAPDYAYIPLYDTKVSAGHGSWTEGARELTKLAFTKYSLRKKGLDTDNLSAVRVGGDSMEPLLSDGDTVLVDHTYREVRDEAVYVIRLQDHLYAKRLQRRFDGSIAIISENRAYTEMTVPKDQLQDLDIVGRVVWASYWMV</sequence>
<dbReference type="KEGG" id="vg:24599067"/>
<dbReference type="PROSITE" id="PS50943">
    <property type="entry name" value="HTH_CROC1"/>
    <property type="match status" value="1"/>
</dbReference>
<dbReference type="Pfam" id="PF01381">
    <property type="entry name" value="HTH_3"/>
    <property type="match status" value="1"/>
</dbReference>
<dbReference type="CDD" id="cd00093">
    <property type="entry name" value="HTH_XRE"/>
    <property type="match status" value="1"/>
</dbReference>
<dbReference type="SUPFAM" id="SSF51306">
    <property type="entry name" value="LexA/Signal peptidase"/>
    <property type="match status" value="1"/>
</dbReference>
<keyword evidence="2" id="KW-0238">DNA-binding</keyword>
<dbReference type="GO" id="GO:0003677">
    <property type="term" value="F:DNA binding"/>
    <property type="evidence" value="ECO:0007669"/>
    <property type="project" value="UniProtKB-KW"/>
</dbReference>
<feature type="domain" description="HTH cro/C1-type" evidence="4">
    <location>
        <begin position="22"/>
        <end position="62"/>
    </location>
</feature>
<dbReference type="PANTHER" id="PTHR40661:SF3">
    <property type="entry name" value="FELS-1 PROPHAGE TRANSCRIPTIONAL REGULATOR"/>
    <property type="match status" value="1"/>
</dbReference>
<dbReference type="EMBL" id="HE584812">
    <property type="protein sequence ID" value="CCD58414.1"/>
    <property type="molecule type" value="Genomic_DNA"/>
</dbReference>
<accession>H1ZZB6</accession>
<evidence type="ECO:0000259" key="4">
    <source>
        <dbReference type="PROSITE" id="PS50943"/>
    </source>
</evidence>
<organism evidence="5 6">
    <name type="scientific">Pseudomonas phage LPB1</name>
    <dbReference type="NCBI Taxonomy" id="2994047"/>
    <lineage>
        <taxon>Viruses</taxon>
        <taxon>Duplodnaviria</taxon>
        <taxon>Heunggongvirae</taxon>
        <taxon>Uroviricota</taxon>
        <taxon>Caudoviricetes</taxon>
        <taxon>Casadabanvirus</taxon>
        <taxon>Casadabanvirus LPB1</taxon>
    </lineage>
</organism>
<reference evidence="5 6" key="2">
    <citation type="submission" date="2012-01" db="EMBL/GenBank/DDBJ databases">
        <title>Genome and proteome analysis of LPB1, a D3112-related Pseudomonas phage.</title>
        <authorList>
            <person name="Lammens E."/>
            <person name="Ceyssens P.J."/>
            <person name="Peeters L.M."/>
            <person name="Noben J.P."/>
            <person name="Lavigne R."/>
        </authorList>
    </citation>
    <scope>NUCLEOTIDE SEQUENCE [LARGE SCALE GENOMIC DNA]</scope>
</reference>
<reference evidence="5 6" key="1">
    <citation type="submission" date="2011-08" db="EMBL/GenBank/DDBJ databases">
        <authorList>
            <person name="Lammens E.A."/>
        </authorList>
    </citation>
    <scope>NUCLEOTIDE SEQUENCE [LARGE SCALE GENOMIC DNA]</scope>
</reference>
<dbReference type="InterPro" id="IPR010982">
    <property type="entry name" value="Lambda_DNA-bd_dom_sf"/>
</dbReference>
<evidence type="ECO:0000256" key="2">
    <source>
        <dbReference type="ARBA" id="ARBA00023125"/>
    </source>
</evidence>
<dbReference type="GeneID" id="24599067"/>
<dbReference type="InterPro" id="IPR015927">
    <property type="entry name" value="Peptidase_S24_S26A/B/C"/>
</dbReference>
<protein>
    <submittedName>
        <fullName evidence="5">C repressor</fullName>
    </submittedName>
</protein>
<dbReference type="Gene3D" id="2.10.109.10">
    <property type="entry name" value="Umud Fragment, subunit A"/>
    <property type="match status" value="1"/>
</dbReference>
<dbReference type="InterPro" id="IPR039418">
    <property type="entry name" value="LexA-like"/>
</dbReference>
<keyword evidence="6" id="KW-1185">Reference proteome</keyword>
<evidence type="ECO:0000256" key="3">
    <source>
        <dbReference type="ARBA" id="ARBA00023163"/>
    </source>
</evidence>
<keyword evidence="1" id="KW-0805">Transcription regulation</keyword>